<feature type="compositionally biased region" description="Low complexity" evidence="4">
    <location>
        <begin position="19"/>
        <end position="32"/>
    </location>
</feature>
<feature type="compositionally biased region" description="Acidic residues" evidence="4">
    <location>
        <begin position="742"/>
        <end position="761"/>
    </location>
</feature>
<feature type="compositionally biased region" description="Basic and acidic residues" evidence="4">
    <location>
        <begin position="887"/>
        <end position="897"/>
    </location>
</feature>
<dbReference type="Pfam" id="PF04931">
    <property type="entry name" value="DNA_pol_phi"/>
    <property type="match status" value="1"/>
</dbReference>
<dbReference type="GO" id="GO:0003677">
    <property type="term" value="F:DNA binding"/>
    <property type="evidence" value="ECO:0007669"/>
    <property type="project" value="InterPro"/>
</dbReference>
<evidence type="ECO:0000256" key="3">
    <source>
        <dbReference type="ARBA" id="ARBA00023242"/>
    </source>
</evidence>
<dbReference type="GO" id="GO:0005730">
    <property type="term" value="C:nucleolus"/>
    <property type="evidence" value="ECO:0007669"/>
    <property type="project" value="InterPro"/>
</dbReference>
<dbReference type="PANTHER" id="PTHR13213">
    <property type="entry name" value="MYB-BINDING PROTEIN 1A FAMILY MEMBER"/>
    <property type="match status" value="1"/>
</dbReference>
<dbReference type="InterPro" id="IPR007015">
    <property type="entry name" value="DNA_pol_V/MYBBP1A"/>
</dbReference>
<feature type="region of interest" description="Disordered" evidence="4">
    <location>
        <begin position="1"/>
        <end position="83"/>
    </location>
</feature>
<name>A0A1D6GZV1_MAIZE</name>
<dbReference type="InterPro" id="IPR016024">
    <property type="entry name" value="ARM-type_fold"/>
</dbReference>
<evidence type="ECO:0000256" key="2">
    <source>
        <dbReference type="ARBA" id="ARBA00006809"/>
    </source>
</evidence>
<feature type="region of interest" description="Disordered" evidence="4">
    <location>
        <begin position="484"/>
        <end position="507"/>
    </location>
</feature>
<evidence type="ECO:0000313" key="5">
    <source>
        <dbReference type="EMBL" id="AQK68255.1"/>
    </source>
</evidence>
<feature type="compositionally biased region" description="Acidic residues" evidence="4">
    <location>
        <begin position="825"/>
        <end position="850"/>
    </location>
</feature>
<proteinExistence type="inferred from homology"/>
<dbReference type="ExpressionAtlas" id="A0A1D6GZV1">
    <property type="expression patterns" value="baseline and differential"/>
</dbReference>
<sequence>MAGKKRTQTDRAVLEAVPASDAIRNEAAAAEAPAKKKLAMERKKERKEMELRQVQKAYEKSARNGERDAGDGDTQMEAEKDDGLDNCAPSVRYAIRRLIRGISSSREYARQGFALGLAAVLESIRAIKVEAIMKLIPNLLEHSSSMKGPEAKDNLLGRLFGFGAIERSGRVSRQWSRDKSSPIVKEFVSVVVELGGKKRYLTEPAVAVILDLVRKLPDEAILSEVLEVPGVQDWFNKAAEVGDPDALFLALKLQERTIVQKEIFGKLLPYPFSSDNFFAEQHLRSIAACFKESSFCLPRIHSLWLVITEMLVREATSQHDISTSSGKKHKKNKKASSCEDNRRNLRNFCEVIIEGSLLLSSHDRKHLAFSILVSLLPKLSPSAIQVVLSSKVVQGLMDILSNESSWLYNAGKHFLKELMSVASHDNDRCAAVIINLQKYSGGRFDSMTKTKTVKELLLKFHNVEDCLYLVQNLMALFVDEESVTDEPSDQSQTTDDNSENGPTEEQDLFSQGNADLLKSWVVNTISCVLKNLKLTSKGNSDSEMARCIEEKFQVQTEILKFLAVQGLFSASLGTEVTSFELQEKFKWPKNPISTSLRKECIERLQFLLEDAQKDASLHVPNEVKSNDLGYYLMCFINTVCNIPSVSLFRILSGHDDNAFKKLMAVESMLFHEERKTGPGLESTKMHAMRYLLIQLLLQVLLHPDEYWEAAVDVTICCKKSFPVIAQGDNSSAQESAEHGSQESDEDGFEESDEDGSEDPNEEVSLEFMDVLVQTFLSILPHASGPVCFTVEQVFRVFCDDITETGLLDMLRVVKIDLKDRHQTDSDDEDDGRVDIEDDDETVMEDEEVGEIDNVTDGLDENTDDDSTDEDDLDQDDFNKTVPNETKGGGKTETTKDGDDSDDSDGMDDDAMFRIDPYIARIFKERNLPGSDTKQSQLMRFKLRVLTLLDIYLQRNPGKVLVLEVYSFLMQAFVKSHGADGTEQFRQRISGILQRRVFKGNEYPKGDAVEFGKLESLLEKALRLTSRSRYNTVASVAQNATFWILKIINSKHCSEQELARVVDLFRSILSDYDRKKSRLKLGFVKQVAKRNPWIGQKLFGFVLQRAENTKAQYRRNQLLELAEFILKSWADGTSEMFLNHLSQLCGLIQAALSAVAENKSRRKEVRNFCTGILQTVLKLGLKDQFQKALSPETYSLCEAKLGAAFTAFKK</sequence>
<dbReference type="PANTHER" id="PTHR13213:SF2">
    <property type="entry name" value="MYB-BINDING PROTEIN 1A"/>
    <property type="match status" value="1"/>
</dbReference>
<feature type="compositionally biased region" description="Acidic residues" evidence="4">
    <location>
        <begin position="496"/>
        <end position="507"/>
    </location>
</feature>
<reference evidence="5" key="1">
    <citation type="submission" date="2015-12" db="EMBL/GenBank/DDBJ databases">
        <title>Update maize B73 reference genome by single molecule sequencing technologies.</title>
        <authorList>
            <consortium name="Maize Genome Sequencing Project"/>
            <person name="Ware D."/>
        </authorList>
    </citation>
    <scope>NUCLEOTIDE SEQUENCE</scope>
    <source>
        <tissue evidence="5">Seedling</tissue>
    </source>
</reference>
<organism evidence="5">
    <name type="scientific">Zea mays</name>
    <name type="common">Maize</name>
    <dbReference type="NCBI Taxonomy" id="4577"/>
    <lineage>
        <taxon>Eukaryota</taxon>
        <taxon>Viridiplantae</taxon>
        <taxon>Streptophyta</taxon>
        <taxon>Embryophyta</taxon>
        <taxon>Tracheophyta</taxon>
        <taxon>Spermatophyta</taxon>
        <taxon>Magnoliopsida</taxon>
        <taxon>Liliopsida</taxon>
        <taxon>Poales</taxon>
        <taxon>Poaceae</taxon>
        <taxon>PACMAD clade</taxon>
        <taxon>Panicoideae</taxon>
        <taxon>Andropogonodae</taxon>
        <taxon>Andropogoneae</taxon>
        <taxon>Tripsacinae</taxon>
        <taxon>Zea</taxon>
    </lineage>
</organism>
<feature type="region of interest" description="Disordered" evidence="4">
    <location>
        <begin position="821"/>
        <end position="909"/>
    </location>
</feature>
<comment type="subcellular location">
    <subcellularLocation>
        <location evidence="1">Nucleus</location>
    </subcellularLocation>
</comment>
<dbReference type="GO" id="GO:0006355">
    <property type="term" value="P:regulation of DNA-templated transcription"/>
    <property type="evidence" value="ECO:0007669"/>
    <property type="project" value="InterPro"/>
</dbReference>
<evidence type="ECO:0000256" key="4">
    <source>
        <dbReference type="SAM" id="MobiDB-lite"/>
    </source>
</evidence>
<comment type="similarity">
    <text evidence="2">Belongs to the MYBBP1A family.</text>
</comment>
<protein>
    <submittedName>
        <fullName evidence="5">DNA polymerase V family</fullName>
    </submittedName>
</protein>
<feature type="compositionally biased region" description="Acidic residues" evidence="4">
    <location>
        <begin position="898"/>
        <end position="909"/>
    </location>
</feature>
<dbReference type="SUPFAM" id="SSF48371">
    <property type="entry name" value="ARM repeat"/>
    <property type="match status" value="1"/>
</dbReference>
<feature type="region of interest" description="Disordered" evidence="4">
    <location>
        <begin position="728"/>
        <end position="761"/>
    </location>
</feature>
<evidence type="ECO:0000256" key="1">
    <source>
        <dbReference type="ARBA" id="ARBA00004123"/>
    </source>
</evidence>
<dbReference type="EMBL" id="CM000781">
    <property type="protein sequence ID" value="AQK68255.1"/>
    <property type="molecule type" value="Genomic_DNA"/>
</dbReference>
<accession>A0A1D6GZV1</accession>
<feature type="compositionally biased region" description="Basic and acidic residues" evidence="4">
    <location>
        <begin position="38"/>
        <end position="70"/>
    </location>
</feature>
<dbReference type="AlphaFoldDB" id="A0A1D6GZV1"/>
<feature type="compositionally biased region" description="Acidic residues" evidence="4">
    <location>
        <begin position="857"/>
        <end position="875"/>
    </location>
</feature>
<gene>
    <name evidence="5" type="ORF">ZEAMMB73_Zm00001d015196</name>
</gene>
<keyword evidence="3" id="KW-0539">Nucleus</keyword>